<dbReference type="PANTHER" id="PTHR23121:SF9">
    <property type="entry name" value="SODIUM-DEPENDENT GLUCOSE TRANSPORTER 1"/>
    <property type="match status" value="1"/>
</dbReference>
<dbReference type="EMBL" id="CAEZSL010000116">
    <property type="protein sequence ID" value="CAB4547607.1"/>
    <property type="molecule type" value="Genomic_DNA"/>
</dbReference>
<gene>
    <name evidence="6" type="ORF">UFOPK1421_01053</name>
</gene>
<keyword evidence="3 4" id="KW-0472">Membrane</keyword>
<dbReference type="InterPro" id="IPR036259">
    <property type="entry name" value="MFS_trans_sf"/>
</dbReference>
<sequence length="375" mass="39215">MGVALSLLGPSVSYLEDRLNVSTGVIGILFALVAIGNFVGALLGGRWITRWTGHQVLHVGIVSFAVGTVLLAISEKFIVACLAVALIGAATGMADTAMNTMVVWARSGRSGPALNALHLMFGVGALFAPLIVDRSLAWTHSLWLAVVVVTALAITAACIVGRREAPQHPVHSEDVIRPQLPRRTVLVVSVFFMLYIGGEVGFGGWIFTYAEEIGMAGSLPALVTAAFWGAFCLGRLVAIPVSGRVRPLLVVFSACALSVVALAVMIVGSGETWTVWLGSALFGFAAGPQYPTMLAMVDDKLSLSASATSWIVGAAAVGGLIVPTSIGPLIDSQGSDSMPVVVLIVSALSLLWVLVVQRSINRAHALHHTGVIHRQ</sequence>
<keyword evidence="1 4" id="KW-0812">Transmembrane</keyword>
<accession>A0A6J6C989</accession>
<feature type="transmembrane region" description="Helical" evidence="4">
    <location>
        <begin position="338"/>
        <end position="356"/>
    </location>
</feature>
<feature type="transmembrane region" description="Helical" evidence="4">
    <location>
        <begin position="138"/>
        <end position="160"/>
    </location>
</feature>
<feature type="transmembrane region" description="Helical" evidence="4">
    <location>
        <begin position="273"/>
        <end position="291"/>
    </location>
</feature>
<keyword evidence="2 4" id="KW-1133">Transmembrane helix</keyword>
<evidence type="ECO:0000256" key="1">
    <source>
        <dbReference type="ARBA" id="ARBA00022692"/>
    </source>
</evidence>
<feature type="transmembrane region" description="Helical" evidence="4">
    <location>
        <begin position="20"/>
        <end position="43"/>
    </location>
</feature>
<proteinExistence type="predicted"/>
<dbReference type="PANTHER" id="PTHR23121">
    <property type="entry name" value="SODIUM-DEPENDENT GLUCOSE TRANSPORTER 1"/>
    <property type="match status" value="1"/>
</dbReference>
<protein>
    <submittedName>
        <fullName evidence="6">Unannotated protein</fullName>
    </submittedName>
</protein>
<feature type="transmembrane region" description="Helical" evidence="4">
    <location>
        <begin position="303"/>
        <end position="326"/>
    </location>
</feature>
<feature type="transmembrane region" description="Helical" evidence="4">
    <location>
        <begin position="185"/>
        <end position="207"/>
    </location>
</feature>
<dbReference type="InterPro" id="IPR020846">
    <property type="entry name" value="MFS_dom"/>
</dbReference>
<feature type="transmembrane region" description="Helical" evidence="4">
    <location>
        <begin position="55"/>
        <end position="71"/>
    </location>
</feature>
<dbReference type="PROSITE" id="PS50850">
    <property type="entry name" value="MFS"/>
    <property type="match status" value="1"/>
</dbReference>
<feature type="domain" description="Major facilitator superfamily (MFS) profile" evidence="5">
    <location>
        <begin position="1"/>
        <end position="364"/>
    </location>
</feature>
<dbReference type="Pfam" id="PF07690">
    <property type="entry name" value="MFS_1"/>
    <property type="match status" value="1"/>
</dbReference>
<evidence type="ECO:0000256" key="3">
    <source>
        <dbReference type="ARBA" id="ARBA00023136"/>
    </source>
</evidence>
<feature type="transmembrane region" description="Helical" evidence="4">
    <location>
        <begin position="77"/>
        <end position="94"/>
    </location>
</feature>
<feature type="transmembrane region" description="Helical" evidence="4">
    <location>
        <begin position="213"/>
        <end position="236"/>
    </location>
</feature>
<organism evidence="6">
    <name type="scientific">freshwater metagenome</name>
    <dbReference type="NCBI Taxonomy" id="449393"/>
    <lineage>
        <taxon>unclassified sequences</taxon>
        <taxon>metagenomes</taxon>
        <taxon>ecological metagenomes</taxon>
    </lineage>
</organism>
<dbReference type="AlphaFoldDB" id="A0A6J6C989"/>
<feature type="transmembrane region" description="Helical" evidence="4">
    <location>
        <begin position="248"/>
        <end position="267"/>
    </location>
</feature>
<evidence type="ECO:0000256" key="2">
    <source>
        <dbReference type="ARBA" id="ARBA00022989"/>
    </source>
</evidence>
<feature type="transmembrane region" description="Helical" evidence="4">
    <location>
        <begin position="114"/>
        <end position="132"/>
    </location>
</feature>
<dbReference type="Gene3D" id="1.20.1250.20">
    <property type="entry name" value="MFS general substrate transporter like domains"/>
    <property type="match status" value="2"/>
</dbReference>
<name>A0A6J6C989_9ZZZZ</name>
<evidence type="ECO:0000313" key="6">
    <source>
        <dbReference type="EMBL" id="CAB4547607.1"/>
    </source>
</evidence>
<dbReference type="SUPFAM" id="SSF103473">
    <property type="entry name" value="MFS general substrate transporter"/>
    <property type="match status" value="1"/>
</dbReference>
<evidence type="ECO:0000259" key="5">
    <source>
        <dbReference type="PROSITE" id="PS50850"/>
    </source>
</evidence>
<dbReference type="GO" id="GO:0022857">
    <property type="term" value="F:transmembrane transporter activity"/>
    <property type="evidence" value="ECO:0007669"/>
    <property type="project" value="InterPro"/>
</dbReference>
<dbReference type="InterPro" id="IPR011701">
    <property type="entry name" value="MFS"/>
</dbReference>
<evidence type="ECO:0000256" key="4">
    <source>
        <dbReference type="SAM" id="Phobius"/>
    </source>
</evidence>
<reference evidence="6" key="1">
    <citation type="submission" date="2020-05" db="EMBL/GenBank/DDBJ databases">
        <authorList>
            <person name="Chiriac C."/>
            <person name="Salcher M."/>
            <person name="Ghai R."/>
            <person name="Kavagutti S V."/>
        </authorList>
    </citation>
    <scope>NUCLEOTIDE SEQUENCE</scope>
</reference>